<gene>
    <name evidence="5" type="ORF">HIU99_13900</name>
</gene>
<organism evidence="5 6">
    <name type="scientific">Marinobacter orientalis</name>
    <dbReference type="NCBI Taxonomy" id="1928859"/>
    <lineage>
        <taxon>Bacteria</taxon>
        <taxon>Pseudomonadati</taxon>
        <taxon>Pseudomonadota</taxon>
        <taxon>Gammaproteobacteria</taxon>
        <taxon>Pseudomonadales</taxon>
        <taxon>Marinobacteraceae</taxon>
        <taxon>Marinobacter</taxon>
    </lineage>
</organism>
<dbReference type="InterPro" id="IPR025738">
    <property type="entry name" value="BatD"/>
</dbReference>
<proteinExistence type="predicted"/>
<keyword evidence="2" id="KW-0812">Transmembrane</keyword>
<dbReference type="AlphaFoldDB" id="A0A7Y0RED7"/>
<dbReference type="Pfam" id="PF13584">
    <property type="entry name" value="BatD"/>
    <property type="match status" value="1"/>
</dbReference>
<feature type="region of interest" description="Disordered" evidence="1">
    <location>
        <begin position="563"/>
        <end position="583"/>
    </location>
</feature>
<evidence type="ECO:0000256" key="3">
    <source>
        <dbReference type="SAM" id="SignalP"/>
    </source>
</evidence>
<keyword evidence="2" id="KW-0472">Membrane</keyword>
<feature type="domain" description="DUF7939" evidence="4">
    <location>
        <begin position="472"/>
        <end position="558"/>
    </location>
</feature>
<dbReference type="InterPro" id="IPR057699">
    <property type="entry name" value="DUF7939"/>
</dbReference>
<feature type="region of interest" description="Disordered" evidence="1">
    <location>
        <begin position="307"/>
        <end position="346"/>
    </location>
</feature>
<evidence type="ECO:0000313" key="5">
    <source>
        <dbReference type="EMBL" id="NMT64684.1"/>
    </source>
</evidence>
<evidence type="ECO:0000313" key="6">
    <source>
        <dbReference type="Proteomes" id="UP000567186"/>
    </source>
</evidence>
<dbReference type="EMBL" id="JABCKY010000005">
    <property type="protein sequence ID" value="NMT64684.1"/>
    <property type="molecule type" value="Genomic_DNA"/>
</dbReference>
<sequence>MVSRLTYPLILISLLMAMVGQAMAANDLTVEPDRTRLYQGEVLTLTVTGSTRIDINLGNLFDFDMSSLPKPDIEKVEEDFEILARNQQYSIRTINNDMLGEITWTYQLAPKTTGKLTIPSLRFRDSESDPVTINVIDGTPPELEADVSRDSFIELAADKDEVYVQEQLVLTIRLFFTGNLIRGELSEPEHPHAIIESLGKQNEYTRYRDGVRYRVVERRYALFPQKEGQLSLRPIQFEGQARANDGTLKLLRDTATLFDVPVKGVPADFSGSTWLPARNLELNESGLPENRTVSAGQNLTRTLKLQAEGLPSETLPPLSEELPDGIRGYPEKPERTTTPGSEGLSSQLTQTTALVPVQPGKLILPEIRIPWWDTESDTEQVAAIPARPLTIEAIPGQIEALPADSSVDTDVAAEDGGKDADNATAGNADAGFWPLATLAFLGAWLVTLAAWWLSRRRSEPKPVVRDPGDFREKALFRELCEAAQKGEAKTTDLLVRWMAARYPENTFHSVVDVNRFLQDKELAACIEALQQRLFGTPEQQASIPWNGDRLVATLIRIRGAAGSEPAEEHLPPLYPDQLRTSGS</sequence>
<dbReference type="OrthoDB" id="5293418at2"/>
<evidence type="ECO:0000259" key="4">
    <source>
        <dbReference type="Pfam" id="PF25607"/>
    </source>
</evidence>
<feature type="signal peptide" evidence="3">
    <location>
        <begin position="1"/>
        <end position="24"/>
    </location>
</feature>
<evidence type="ECO:0000256" key="1">
    <source>
        <dbReference type="SAM" id="MobiDB-lite"/>
    </source>
</evidence>
<feature type="compositionally biased region" description="Polar residues" evidence="1">
    <location>
        <begin position="336"/>
        <end position="346"/>
    </location>
</feature>
<dbReference type="PANTHER" id="PTHR40940:SF1">
    <property type="entry name" value="PROTEIN BATD"/>
    <property type="match status" value="1"/>
</dbReference>
<dbReference type="RefSeq" id="WP_135956097.1">
    <property type="nucleotide sequence ID" value="NZ_JABCKY010000005.1"/>
</dbReference>
<feature type="transmembrane region" description="Helical" evidence="2">
    <location>
        <begin position="432"/>
        <end position="453"/>
    </location>
</feature>
<evidence type="ECO:0000256" key="2">
    <source>
        <dbReference type="SAM" id="Phobius"/>
    </source>
</evidence>
<keyword evidence="2" id="KW-1133">Transmembrane helix</keyword>
<dbReference type="Pfam" id="PF25607">
    <property type="entry name" value="DUF7939"/>
    <property type="match status" value="1"/>
</dbReference>
<comment type="caution">
    <text evidence="5">The sequence shown here is derived from an EMBL/GenBank/DDBJ whole genome shotgun (WGS) entry which is preliminary data.</text>
</comment>
<keyword evidence="6" id="KW-1185">Reference proteome</keyword>
<protein>
    <submittedName>
        <fullName evidence="5">Protein BatD</fullName>
    </submittedName>
</protein>
<feature type="chain" id="PRO_5031515131" evidence="3">
    <location>
        <begin position="25"/>
        <end position="583"/>
    </location>
</feature>
<reference evidence="5 6" key="1">
    <citation type="submission" date="2020-04" db="EMBL/GenBank/DDBJ databases">
        <title>Marinobacter oceani sp. nov., isolated from marine solar saltern.</title>
        <authorList>
            <person name="Chen X.-Y."/>
        </authorList>
    </citation>
    <scope>NUCLEOTIDE SEQUENCE [LARGE SCALE GENOMIC DNA]</scope>
    <source>
        <strain evidence="5 6">W62</strain>
    </source>
</reference>
<keyword evidence="3" id="KW-0732">Signal</keyword>
<name>A0A7Y0RED7_9GAMM</name>
<dbReference type="Proteomes" id="UP000567186">
    <property type="component" value="Unassembled WGS sequence"/>
</dbReference>
<dbReference type="PANTHER" id="PTHR40940">
    <property type="entry name" value="PROTEIN BATD-RELATED"/>
    <property type="match status" value="1"/>
</dbReference>
<accession>A0A7Y0RED7</accession>